<evidence type="ECO:0000313" key="9">
    <source>
        <dbReference type="Proteomes" id="UP000179807"/>
    </source>
</evidence>
<dbReference type="OrthoDB" id="10254310at2759"/>
<evidence type="ECO:0000259" key="6">
    <source>
        <dbReference type="Pfam" id="PF01602"/>
    </source>
</evidence>
<dbReference type="EMBL" id="MLAK01000533">
    <property type="protein sequence ID" value="OHT13390.1"/>
    <property type="molecule type" value="Genomic_DNA"/>
</dbReference>
<dbReference type="Gene3D" id="3.30.310.10">
    <property type="entry name" value="TATA-Binding Protein"/>
    <property type="match status" value="1"/>
</dbReference>
<dbReference type="InterPro" id="IPR009028">
    <property type="entry name" value="Coatomer/calthrin_app_sub_C"/>
</dbReference>
<comment type="similarity">
    <text evidence="2">Belongs to the adaptor complexes large subunit family.</text>
</comment>
<keyword evidence="3" id="KW-0813">Transport</keyword>
<dbReference type="InterPro" id="IPR016024">
    <property type="entry name" value="ARM-type_fold"/>
</dbReference>
<dbReference type="Pfam" id="PF01602">
    <property type="entry name" value="Adaptin_N"/>
    <property type="match status" value="1"/>
</dbReference>
<dbReference type="VEuPathDB" id="TrichDB:TRFO_16491"/>
<feature type="domain" description="Clathrin/coatomer adaptor adaptin-like N-terminal" evidence="6">
    <location>
        <begin position="69"/>
        <end position="528"/>
    </location>
</feature>
<dbReference type="Gene3D" id="1.25.10.10">
    <property type="entry name" value="Leucine-rich Repeat Variant"/>
    <property type="match status" value="1"/>
</dbReference>
<evidence type="ECO:0000256" key="2">
    <source>
        <dbReference type="ARBA" id="ARBA00006613"/>
    </source>
</evidence>
<dbReference type="Pfam" id="PF09066">
    <property type="entry name" value="B2-adapt-app_C"/>
    <property type="match status" value="1"/>
</dbReference>
<dbReference type="Gene3D" id="2.60.40.1150">
    <property type="match status" value="1"/>
</dbReference>
<evidence type="ECO:0000256" key="1">
    <source>
        <dbReference type="ARBA" id="ARBA00004308"/>
    </source>
</evidence>
<dbReference type="GO" id="GO:0006886">
    <property type="term" value="P:intracellular protein transport"/>
    <property type="evidence" value="ECO:0007669"/>
    <property type="project" value="InterPro"/>
</dbReference>
<evidence type="ECO:0000259" key="7">
    <source>
        <dbReference type="Pfam" id="PF09066"/>
    </source>
</evidence>
<dbReference type="SUPFAM" id="SSF48371">
    <property type="entry name" value="ARM repeat"/>
    <property type="match status" value="1"/>
</dbReference>
<dbReference type="SUPFAM" id="SSF55711">
    <property type="entry name" value="Subdomain of clathrin and coatomer appendage domain"/>
    <property type="match status" value="1"/>
</dbReference>
<evidence type="ECO:0000313" key="8">
    <source>
        <dbReference type="EMBL" id="OHT13390.1"/>
    </source>
</evidence>
<protein>
    <submittedName>
        <fullName evidence="8">Adaptin N terminal region family protein</fullName>
    </submittedName>
</protein>
<organism evidence="8 9">
    <name type="scientific">Tritrichomonas foetus</name>
    <dbReference type="NCBI Taxonomy" id="1144522"/>
    <lineage>
        <taxon>Eukaryota</taxon>
        <taxon>Metamonada</taxon>
        <taxon>Parabasalia</taxon>
        <taxon>Tritrichomonadida</taxon>
        <taxon>Tritrichomonadidae</taxon>
        <taxon>Tritrichomonas</taxon>
    </lineage>
</organism>
<dbReference type="GO" id="GO:0016192">
    <property type="term" value="P:vesicle-mediated transport"/>
    <property type="evidence" value="ECO:0007669"/>
    <property type="project" value="InterPro"/>
</dbReference>
<keyword evidence="9" id="KW-1185">Reference proteome</keyword>
<dbReference type="InterPro" id="IPR012295">
    <property type="entry name" value="TBP_dom_sf"/>
</dbReference>
<dbReference type="FunFam" id="2.60.40.1150:FF:000002">
    <property type="entry name" value="Beta-adaptin-like protein C"/>
    <property type="match status" value="1"/>
</dbReference>
<comment type="caution">
    <text evidence="8">The sequence shown here is derived from an EMBL/GenBank/DDBJ whole genome shotgun (WGS) entry which is preliminary data.</text>
</comment>
<sequence length="842" mass="93408">MTQIAVQQGELQELSLKLQTTQGDRVPILGRIAALDAQAVDCSSVYSLIQHVPDSSLGSYIKGRRFVGILDENYLDKAPNLQNSVIQSVLNDFEKHDPLIKGIAVRHAGKLSTDETVDKLVPVILRGASSDDPYVRKASALAILNLYNTKPSFIDRFKLGPILNNLVEDSNPNVAANAVATLTEINLSRSEPLFIPTSATVNNLLAAIDQATEWSQVEILDFVSTYKPKDPADARGVISRVSSRLSHANAAVVLSAIRCCLQMNSFGDDQAKIRDTLSKVVLPLVTLLNNSPPVQYIAIKSILILLQNYKRMLSSEVSIFFCKYDDPLYMKLAKLDVILTLTNTQHVGRVLDELYEYSQQTDVEFVRKSIRAIGRIAVQFESAAAACVDKIVSLIDMKVHFVVQECIVVAVDIFRRYPGKYEGIITNINASLSGNLDDHRAKAAMVWILGEYAEQIGNSGDLINALFLDDFCEETSDVQISIITAVVKYYLTCEGGDDMLRRVINMATNQIDNPDVRDRAFMYLSLVSECPDAALDIIFPDQSSIPKLEVDLCTINPKLVSQLVPHIGTLSVLYNKLPHDFVQTTRFITLDTNENAGELEFNTGMRAGESSVEQMELPVLVETAKAYGVEVRGTLLRIGDHNSFVLRFTNYSEIPLEMQQIAFNKNIFGFAPGEFQLPPAVNPQKTLTVDIPVIYSEHHLEGAQASPNVQIAVLVNRQNPIFFEAPARLDLILVPADQGGKMTRDEFMRSWQSIDDQNEISMVVNGARIDSIDVSKHKMSQNRLYFTAKKGNCAFFSGKTIKGEDLIVYTIFEDEDTCQIGIKMVNTQVSAVVLELVKQIVQ</sequence>
<dbReference type="InterPro" id="IPR026739">
    <property type="entry name" value="AP_beta"/>
</dbReference>
<dbReference type="GeneID" id="94833708"/>
<name>A0A1J4KUQ2_9EUKA</name>
<dbReference type="PANTHER" id="PTHR11134">
    <property type="entry name" value="ADAPTOR COMPLEX SUBUNIT BETA FAMILY MEMBER"/>
    <property type="match status" value="1"/>
</dbReference>
<dbReference type="InterPro" id="IPR002553">
    <property type="entry name" value="Clathrin/coatomer_adapt-like_N"/>
</dbReference>
<keyword evidence="4" id="KW-0653">Protein transport</keyword>
<evidence type="ECO:0000256" key="4">
    <source>
        <dbReference type="ARBA" id="ARBA00022927"/>
    </source>
</evidence>
<gene>
    <name evidence="8" type="ORF">TRFO_16491</name>
</gene>
<dbReference type="GO" id="GO:0012505">
    <property type="term" value="C:endomembrane system"/>
    <property type="evidence" value="ECO:0007669"/>
    <property type="project" value="UniProtKB-SubCell"/>
</dbReference>
<comment type="subcellular location">
    <subcellularLocation>
        <location evidence="1">Endomembrane system</location>
    </subcellularLocation>
</comment>
<dbReference type="InterPro" id="IPR013037">
    <property type="entry name" value="Clathrin_b-adaptin_app_Ig-like"/>
</dbReference>
<reference evidence="8" key="1">
    <citation type="submission" date="2016-10" db="EMBL/GenBank/DDBJ databases">
        <authorList>
            <person name="Benchimol M."/>
            <person name="Almeida L.G."/>
            <person name="Vasconcelos A.T."/>
            <person name="Perreira-Neves A."/>
            <person name="Rosa I.A."/>
            <person name="Tasca T."/>
            <person name="Bogo M.R."/>
            <person name="de Souza W."/>
        </authorList>
    </citation>
    <scope>NUCLEOTIDE SEQUENCE [LARGE SCALE GENOMIC DNA]</scope>
    <source>
        <strain evidence="8">K</strain>
    </source>
</reference>
<accession>A0A1J4KUQ2</accession>
<dbReference type="SUPFAM" id="SSF49348">
    <property type="entry name" value="Clathrin adaptor appendage domain"/>
    <property type="match status" value="1"/>
</dbReference>
<dbReference type="Proteomes" id="UP000179807">
    <property type="component" value="Unassembled WGS sequence"/>
</dbReference>
<dbReference type="GO" id="GO:0030131">
    <property type="term" value="C:clathrin adaptor complex"/>
    <property type="evidence" value="ECO:0007669"/>
    <property type="project" value="InterPro"/>
</dbReference>
<feature type="domain" description="Beta-adaptin appendage C-terminal subdomain" evidence="7">
    <location>
        <begin position="739"/>
        <end position="840"/>
    </location>
</feature>
<dbReference type="AlphaFoldDB" id="A0A1J4KUQ2"/>
<dbReference type="InterPro" id="IPR015151">
    <property type="entry name" value="B-adaptin_app_sub_C"/>
</dbReference>
<dbReference type="InterPro" id="IPR013041">
    <property type="entry name" value="Clathrin_app_Ig-like_sf"/>
</dbReference>
<dbReference type="InterPro" id="IPR011989">
    <property type="entry name" value="ARM-like"/>
</dbReference>
<evidence type="ECO:0000256" key="3">
    <source>
        <dbReference type="ARBA" id="ARBA00022448"/>
    </source>
</evidence>
<dbReference type="RefSeq" id="XP_068366526.1">
    <property type="nucleotide sequence ID" value="XM_068499004.1"/>
</dbReference>
<evidence type="ECO:0000256" key="5">
    <source>
        <dbReference type="ARBA" id="ARBA00023136"/>
    </source>
</evidence>
<keyword evidence="5" id="KW-0472">Membrane</keyword>
<proteinExistence type="inferred from homology"/>